<sequence length="90" mass="10495">MSVCIELPPTLEESLRREIADLDQLAKEALLVDLYRKERITKHQLATALGMTRFEVNDVLNRWNVTEDLPTVDEIFREAKQLAELRNQET</sequence>
<dbReference type="KEGG" id="bgok:Pr1d_32860"/>
<dbReference type="Pfam" id="PF03683">
    <property type="entry name" value="UPF0175"/>
    <property type="match status" value="1"/>
</dbReference>
<dbReference type="AlphaFoldDB" id="A0A5B9QAH0"/>
<evidence type="ECO:0000313" key="2">
    <source>
        <dbReference type="Proteomes" id="UP000323917"/>
    </source>
</evidence>
<dbReference type="Proteomes" id="UP000323917">
    <property type="component" value="Chromosome"/>
</dbReference>
<dbReference type="EMBL" id="CP042913">
    <property type="protein sequence ID" value="QEG35977.1"/>
    <property type="molecule type" value="Genomic_DNA"/>
</dbReference>
<accession>A0A5B9QAH0</accession>
<organism evidence="1 2">
    <name type="scientific">Bythopirellula goksoeyrii</name>
    <dbReference type="NCBI Taxonomy" id="1400387"/>
    <lineage>
        <taxon>Bacteria</taxon>
        <taxon>Pseudomonadati</taxon>
        <taxon>Planctomycetota</taxon>
        <taxon>Planctomycetia</taxon>
        <taxon>Pirellulales</taxon>
        <taxon>Lacipirellulaceae</taxon>
        <taxon>Bythopirellula</taxon>
    </lineage>
</organism>
<dbReference type="RefSeq" id="WP_148074410.1">
    <property type="nucleotide sequence ID" value="NZ_CP042913.1"/>
</dbReference>
<protein>
    <submittedName>
        <fullName evidence="1">Uncharacterized protein</fullName>
    </submittedName>
</protein>
<dbReference type="InterPro" id="IPR005368">
    <property type="entry name" value="UPF0175"/>
</dbReference>
<evidence type="ECO:0000313" key="1">
    <source>
        <dbReference type="EMBL" id="QEG35977.1"/>
    </source>
</evidence>
<dbReference type="OrthoDB" id="288138at2"/>
<reference evidence="1 2" key="1">
    <citation type="submission" date="2019-08" db="EMBL/GenBank/DDBJ databases">
        <title>Deep-cultivation of Planctomycetes and their phenomic and genomic characterization uncovers novel biology.</title>
        <authorList>
            <person name="Wiegand S."/>
            <person name="Jogler M."/>
            <person name="Boedeker C."/>
            <person name="Pinto D."/>
            <person name="Vollmers J."/>
            <person name="Rivas-Marin E."/>
            <person name="Kohn T."/>
            <person name="Peeters S.H."/>
            <person name="Heuer A."/>
            <person name="Rast P."/>
            <person name="Oberbeckmann S."/>
            <person name="Bunk B."/>
            <person name="Jeske O."/>
            <person name="Meyerdierks A."/>
            <person name="Storesund J.E."/>
            <person name="Kallscheuer N."/>
            <person name="Luecker S."/>
            <person name="Lage O.M."/>
            <person name="Pohl T."/>
            <person name="Merkel B.J."/>
            <person name="Hornburger P."/>
            <person name="Mueller R.-W."/>
            <person name="Bruemmer F."/>
            <person name="Labrenz M."/>
            <person name="Spormann A.M."/>
            <person name="Op den Camp H."/>
            <person name="Overmann J."/>
            <person name="Amann R."/>
            <person name="Jetten M.S.M."/>
            <person name="Mascher T."/>
            <person name="Medema M.H."/>
            <person name="Devos D.P."/>
            <person name="Kaster A.-K."/>
            <person name="Ovreas L."/>
            <person name="Rohde M."/>
            <person name="Galperin M.Y."/>
            <person name="Jogler C."/>
        </authorList>
    </citation>
    <scope>NUCLEOTIDE SEQUENCE [LARGE SCALE GENOMIC DNA]</scope>
    <source>
        <strain evidence="1 2">Pr1d</strain>
    </source>
</reference>
<name>A0A5B9QAH0_9BACT</name>
<proteinExistence type="predicted"/>
<keyword evidence="2" id="KW-1185">Reference proteome</keyword>
<gene>
    <name evidence="1" type="ORF">Pr1d_32860</name>
</gene>